<organism evidence="8 9">
    <name type="scientific">Ensete ventricosum</name>
    <name type="common">Abyssinian banana</name>
    <name type="synonym">Musa ensete</name>
    <dbReference type="NCBI Taxonomy" id="4639"/>
    <lineage>
        <taxon>Eukaryota</taxon>
        <taxon>Viridiplantae</taxon>
        <taxon>Streptophyta</taxon>
        <taxon>Embryophyta</taxon>
        <taxon>Tracheophyta</taxon>
        <taxon>Spermatophyta</taxon>
        <taxon>Magnoliopsida</taxon>
        <taxon>Liliopsida</taxon>
        <taxon>Zingiberales</taxon>
        <taxon>Musaceae</taxon>
        <taxon>Ensete</taxon>
    </lineage>
</organism>
<protein>
    <recommendedName>
        <fullName evidence="10">Solute carrier family 40 protein</fullName>
    </recommendedName>
</protein>
<evidence type="ECO:0000256" key="5">
    <source>
        <dbReference type="ARBA" id="ARBA00022989"/>
    </source>
</evidence>
<feature type="transmembrane region" description="Helical" evidence="7">
    <location>
        <begin position="456"/>
        <end position="480"/>
    </location>
</feature>
<keyword evidence="5 7" id="KW-1133">Transmembrane helix</keyword>
<dbReference type="PANTHER" id="PTHR11660:SF53">
    <property type="entry name" value="SOLUTE CARRIER FAMILY 40 MEMBER 3, CHLOROPLASTIC"/>
    <property type="match status" value="1"/>
</dbReference>
<keyword evidence="9" id="KW-1185">Reference proteome</keyword>
<dbReference type="InterPro" id="IPR009716">
    <property type="entry name" value="Ferroportin-1"/>
</dbReference>
<evidence type="ECO:0000256" key="6">
    <source>
        <dbReference type="ARBA" id="ARBA00023136"/>
    </source>
</evidence>
<evidence type="ECO:0000256" key="4">
    <source>
        <dbReference type="ARBA" id="ARBA00022692"/>
    </source>
</evidence>
<feature type="transmembrane region" description="Helical" evidence="7">
    <location>
        <begin position="244"/>
        <end position="269"/>
    </location>
</feature>
<comment type="similarity">
    <text evidence="2">Belongs to the ferroportin (FP) (TC 2.A.100) family. SLC40A subfamily.</text>
</comment>
<comment type="caution">
    <text evidence="8">The sequence shown here is derived from an EMBL/GenBank/DDBJ whole genome shotgun (WGS) entry which is preliminary data.</text>
</comment>
<dbReference type="EMBL" id="JAQQAF010000008">
    <property type="protein sequence ID" value="KAJ8467155.1"/>
    <property type="molecule type" value="Genomic_DNA"/>
</dbReference>
<gene>
    <name evidence="8" type="ORF">OPV22_029707</name>
</gene>
<evidence type="ECO:0000256" key="1">
    <source>
        <dbReference type="ARBA" id="ARBA00004141"/>
    </source>
</evidence>
<feature type="transmembrane region" description="Helical" evidence="7">
    <location>
        <begin position="176"/>
        <end position="197"/>
    </location>
</feature>
<dbReference type="AlphaFoldDB" id="A0AAV8Q6K5"/>
<evidence type="ECO:0008006" key="10">
    <source>
        <dbReference type="Google" id="ProtNLM"/>
    </source>
</evidence>
<comment type="subcellular location">
    <subcellularLocation>
        <location evidence="1">Membrane</location>
        <topology evidence="1">Multi-pass membrane protein</topology>
    </subcellularLocation>
</comment>
<feature type="transmembrane region" description="Helical" evidence="7">
    <location>
        <begin position="325"/>
        <end position="344"/>
    </location>
</feature>
<dbReference type="Proteomes" id="UP001222027">
    <property type="component" value="Unassembled WGS sequence"/>
</dbReference>
<keyword evidence="4 7" id="KW-0812">Transmembrane</keyword>
<feature type="transmembrane region" description="Helical" evidence="7">
    <location>
        <begin position="209"/>
        <end position="232"/>
    </location>
</feature>
<feature type="transmembrane region" description="Helical" evidence="7">
    <location>
        <begin position="398"/>
        <end position="420"/>
    </location>
</feature>
<reference evidence="8 9" key="1">
    <citation type="submission" date="2022-12" db="EMBL/GenBank/DDBJ databases">
        <title>Chromosome-scale assembly of the Ensete ventricosum genome.</title>
        <authorList>
            <person name="Dussert Y."/>
            <person name="Stocks J."/>
            <person name="Wendawek A."/>
            <person name="Woldeyes F."/>
            <person name="Nichols R.A."/>
            <person name="Borrell J.S."/>
        </authorList>
    </citation>
    <scope>NUCLEOTIDE SEQUENCE [LARGE SCALE GENOMIC DNA]</scope>
    <source>
        <strain evidence="9">cv. Maze</strain>
        <tissue evidence="8">Seeds</tissue>
    </source>
</reference>
<keyword evidence="6 7" id="KW-0472">Membrane</keyword>
<proteinExistence type="inferred from homology"/>
<dbReference type="InterPro" id="IPR036259">
    <property type="entry name" value="MFS_trans_sf"/>
</dbReference>
<feature type="transmembrane region" description="Helical" evidence="7">
    <location>
        <begin position="526"/>
        <end position="548"/>
    </location>
</feature>
<name>A0AAV8Q6K5_ENSVE</name>
<sequence>MAPFIVSSPWTPLPPPPGCGVSSLIQGSAKPNPRRCVGHLRRLRLRPSGCPIRRLDVFTSKCFATNTDVDGDNVAAENTVAENHRPLSSSCSISVHLKSDILDSIPLDLSSKKTDANHVFTNLHVLSKKEQDALAATPTHPASLYVLYAISLVGNLVEQLWNFVWPAAVAIVHPSLLPVAVVGFFTKLAIFVGGPLVGKLMDYFPRVPAYHSLNVIQTAAQLLSASMIIYALNNTIKQSSTSSVILQPWFMVLVVAGAIERLAGLALGVTMERDWVVMLAGRNRPVALAQANSVLSRVDLLCEIAGASLFGILLSKYEPVTCLKLACGLTISVQPILVILGHVINSLSSGVLDCSRSGVKPSGSSSLFDARKIVENGLDAFGHGWKEYKHQPVLPASLAYVLLYFNIALAPGAIMTAFLVHHGINPSIIGGFSGLCSIMGFAATFMSASLVRQLGILKAGAAGLIFQAFLLTLAVSVYWAGSITQQARLLIFLSLIVVSRLGHMSYDVVGTQILQTGIPTAKANLIGITEVSMASLAELLMFGVAIIANDLIQQMVRKSSSSLMLHFDAYCSRVMLEFITQQVFFLPLISSLAFSYHLENFLGRRRIGVVLALQRRDGDYLRRATTKRARRRCRRPPDLKHLSTLTELSDPDTPKKYGVKPDAEKLGHTQHSFQAIGVRNYVRPCRFHWAHISCRAQDHLPPNKKLGCLCHINLFDNVVLVFFVATV</sequence>
<keyword evidence="3" id="KW-0813">Transport</keyword>
<dbReference type="GO" id="GO:0016020">
    <property type="term" value="C:membrane"/>
    <property type="evidence" value="ECO:0007669"/>
    <property type="project" value="UniProtKB-SubCell"/>
</dbReference>
<evidence type="ECO:0000256" key="7">
    <source>
        <dbReference type="SAM" id="Phobius"/>
    </source>
</evidence>
<evidence type="ECO:0000313" key="8">
    <source>
        <dbReference type="EMBL" id="KAJ8467155.1"/>
    </source>
</evidence>
<dbReference type="SUPFAM" id="SSF103473">
    <property type="entry name" value="MFS general substrate transporter"/>
    <property type="match status" value="1"/>
</dbReference>
<feature type="transmembrane region" description="Helical" evidence="7">
    <location>
        <begin position="487"/>
        <end position="506"/>
    </location>
</feature>
<feature type="transmembrane region" description="Helical" evidence="7">
    <location>
        <begin position="427"/>
        <end position="450"/>
    </location>
</feature>
<dbReference type="CDD" id="cd17480">
    <property type="entry name" value="MFS_SLC40A1_like"/>
    <property type="match status" value="1"/>
</dbReference>
<dbReference type="GO" id="GO:0005381">
    <property type="term" value="F:iron ion transmembrane transporter activity"/>
    <property type="evidence" value="ECO:0007669"/>
    <property type="project" value="InterPro"/>
</dbReference>
<dbReference type="Pfam" id="PF06963">
    <property type="entry name" value="FPN1"/>
    <property type="match status" value="1"/>
</dbReference>
<accession>A0AAV8Q6K5</accession>
<evidence type="ECO:0000256" key="2">
    <source>
        <dbReference type="ARBA" id="ARBA00006279"/>
    </source>
</evidence>
<dbReference type="PANTHER" id="PTHR11660">
    <property type="entry name" value="SOLUTE CARRIER FAMILY 40 MEMBER"/>
    <property type="match status" value="1"/>
</dbReference>
<evidence type="ECO:0000313" key="9">
    <source>
        <dbReference type="Proteomes" id="UP001222027"/>
    </source>
</evidence>
<evidence type="ECO:0000256" key="3">
    <source>
        <dbReference type="ARBA" id="ARBA00022448"/>
    </source>
</evidence>